<feature type="transmembrane region" description="Helical" evidence="1">
    <location>
        <begin position="46"/>
        <end position="75"/>
    </location>
</feature>
<sequence length="212" mass="22141">MVIRFVVGLPLLVLVTVLGLVAETPGWTAADWAVGQVVHDARNPFLTGVAMLLNLGFGTEAGVVFSLVMAVFALVVRTPEAVRALLVVLAGWGTGALLKIVFDRPRPPAAFSMLGDMGDTSFPSGHVCLTAAVAVAAWVLTGRRWVVAVGAVLVVGQMLARVYLGVHYPTDVLAAVVAVAASSIIVLHGGPPHPRASRRAAREVIPSLGKMR</sequence>
<evidence type="ECO:0000313" key="3">
    <source>
        <dbReference type="EMBL" id="TKK90509.1"/>
    </source>
</evidence>
<dbReference type="EMBL" id="SZQA01000003">
    <property type="protein sequence ID" value="TKK90509.1"/>
    <property type="molecule type" value="Genomic_DNA"/>
</dbReference>
<feature type="transmembrane region" description="Helical" evidence="1">
    <location>
        <begin position="82"/>
        <end position="102"/>
    </location>
</feature>
<dbReference type="AlphaFoldDB" id="A0A4U3MNQ9"/>
<reference evidence="3 4" key="1">
    <citation type="submission" date="2019-04" db="EMBL/GenBank/DDBJ databases">
        <title>Herbidospora sp. NEAU-GS14.nov., a novel actinomycete isolated from soil.</title>
        <authorList>
            <person name="Han L."/>
        </authorList>
    </citation>
    <scope>NUCLEOTIDE SEQUENCE [LARGE SCALE GENOMIC DNA]</scope>
    <source>
        <strain evidence="3 4">NEAU-GS14</strain>
    </source>
</reference>
<dbReference type="InterPro" id="IPR000326">
    <property type="entry name" value="PAP2/HPO"/>
</dbReference>
<organism evidence="3 4">
    <name type="scientific">Herbidospora galbida</name>
    <dbReference type="NCBI Taxonomy" id="2575442"/>
    <lineage>
        <taxon>Bacteria</taxon>
        <taxon>Bacillati</taxon>
        <taxon>Actinomycetota</taxon>
        <taxon>Actinomycetes</taxon>
        <taxon>Streptosporangiales</taxon>
        <taxon>Streptosporangiaceae</taxon>
        <taxon>Herbidospora</taxon>
    </lineage>
</organism>
<keyword evidence="1" id="KW-0472">Membrane</keyword>
<keyword evidence="1" id="KW-1133">Transmembrane helix</keyword>
<dbReference type="PANTHER" id="PTHR14969:SF13">
    <property type="entry name" value="AT30094P"/>
    <property type="match status" value="1"/>
</dbReference>
<feature type="transmembrane region" description="Helical" evidence="1">
    <location>
        <begin position="172"/>
        <end position="190"/>
    </location>
</feature>
<name>A0A4U3MNQ9_9ACTN</name>
<feature type="transmembrane region" description="Helical" evidence="1">
    <location>
        <begin position="122"/>
        <end position="140"/>
    </location>
</feature>
<evidence type="ECO:0000259" key="2">
    <source>
        <dbReference type="SMART" id="SM00014"/>
    </source>
</evidence>
<comment type="caution">
    <text evidence="3">The sequence shown here is derived from an EMBL/GenBank/DDBJ whole genome shotgun (WGS) entry which is preliminary data.</text>
</comment>
<protein>
    <submittedName>
        <fullName evidence="3">Phosphatase PAP2 family protein</fullName>
    </submittedName>
</protein>
<gene>
    <name evidence="3" type="ORF">FDA94_05805</name>
</gene>
<feature type="domain" description="Phosphatidic acid phosphatase type 2/haloperoxidase" evidence="2">
    <location>
        <begin position="81"/>
        <end position="187"/>
    </location>
</feature>
<dbReference type="Gene3D" id="1.20.144.10">
    <property type="entry name" value="Phosphatidic acid phosphatase type 2/haloperoxidase"/>
    <property type="match status" value="1"/>
</dbReference>
<dbReference type="Proteomes" id="UP000308705">
    <property type="component" value="Unassembled WGS sequence"/>
</dbReference>
<keyword evidence="1" id="KW-0812">Transmembrane</keyword>
<dbReference type="InterPro" id="IPR036938">
    <property type="entry name" value="PAP2/HPO_sf"/>
</dbReference>
<keyword evidence="4" id="KW-1185">Reference proteome</keyword>
<accession>A0A4U3MNQ9</accession>
<dbReference type="Pfam" id="PF01569">
    <property type="entry name" value="PAP2"/>
    <property type="match status" value="1"/>
</dbReference>
<dbReference type="SUPFAM" id="SSF48317">
    <property type="entry name" value="Acid phosphatase/Vanadium-dependent haloperoxidase"/>
    <property type="match status" value="1"/>
</dbReference>
<evidence type="ECO:0000313" key="4">
    <source>
        <dbReference type="Proteomes" id="UP000308705"/>
    </source>
</evidence>
<feature type="transmembrane region" description="Helical" evidence="1">
    <location>
        <begin position="145"/>
        <end position="166"/>
    </location>
</feature>
<proteinExistence type="predicted"/>
<evidence type="ECO:0000256" key="1">
    <source>
        <dbReference type="SAM" id="Phobius"/>
    </source>
</evidence>
<dbReference type="PANTHER" id="PTHR14969">
    <property type="entry name" value="SPHINGOSINE-1-PHOSPHATE PHOSPHOHYDROLASE"/>
    <property type="match status" value="1"/>
</dbReference>
<dbReference type="SMART" id="SM00014">
    <property type="entry name" value="acidPPc"/>
    <property type="match status" value="1"/>
</dbReference>
<dbReference type="OrthoDB" id="9789113at2"/>